<organism evidence="2 3">
    <name type="scientific">Polynucleobacter brandtiae</name>
    <dbReference type="NCBI Taxonomy" id="1938816"/>
    <lineage>
        <taxon>Bacteria</taxon>
        <taxon>Pseudomonadati</taxon>
        <taxon>Pseudomonadota</taxon>
        <taxon>Betaproteobacteria</taxon>
        <taxon>Burkholderiales</taxon>
        <taxon>Burkholderiaceae</taxon>
        <taxon>Polynucleobacter</taxon>
    </lineage>
</organism>
<sequence>MNMHLFNLSTAGNFLFRSLFGLLALGALSSAIGAQTPSTAINTQFEYDLKVTVDASKRSAYLARTKEEPSPYESVYKIVSGSMAVATVVDQVKMDSTKYHISSKGTLLAGMSTALGGQNLIRDSVGSMSATGMLTNTYQEKRGNTDLLLAKVEAPKNIVNFYKVSSRTPPVGTAPYTGRLLDMLTVGYQFIGRELPMKSVVLPVTDGRSIKNYTLVRGEPWDFPFDGGKIKAVRYYKTTSKDDNATFEIWFSEKDHIPLRSVIGLSDQYGATIKLDLKKMPKL</sequence>
<proteinExistence type="predicted"/>
<gene>
    <name evidence="2" type="ORF">B0G85_0899</name>
</gene>
<dbReference type="OrthoDB" id="9128271at2"/>
<dbReference type="EMBL" id="PGTX01000002">
    <property type="protein sequence ID" value="PJI79917.1"/>
    <property type="molecule type" value="Genomic_DNA"/>
</dbReference>
<keyword evidence="3" id="KW-1185">Reference proteome</keyword>
<name>A0A2M8VR39_9BURK</name>
<accession>A0A2M8VR39</accession>
<evidence type="ECO:0000313" key="2">
    <source>
        <dbReference type="EMBL" id="PJI79917.1"/>
    </source>
</evidence>
<comment type="caution">
    <text evidence="2">The sequence shown here is derived from an EMBL/GenBank/DDBJ whole genome shotgun (WGS) entry which is preliminary data.</text>
</comment>
<dbReference type="AlphaFoldDB" id="A0A2M8VR39"/>
<feature type="chain" id="PRO_5014915733" evidence="1">
    <location>
        <begin position="34"/>
        <end position="283"/>
    </location>
</feature>
<keyword evidence="1" id="KW-0732">Signal</keyword>
<dbReference type="RefSeq" id="WP_100379261.1">
    <property type="nucleotide sequence ID" value="NZ_CBCSBW010000002.1"/>
</dbReference>
<reference evidence="2 3" key="1">
    <citation type="submission" date="2017-11" db="EMBL/GenBank/DDBJ databases">
        <title>Genomic Encyclopedia of Type Strains, Phase III (KMG-III): the genomes of soil and plant-associated and newly described type strains.</title>
        <authorList>
            <person name="Whitman W."/>
        </authorList>
    </citation>
    <scope>NUCLEOTIDE SEQUENCE [LARGE SCALE GENOMIC DNA]</scope>
    <source>
        <strain evidence="2 3">UB-Domo-W1</strain>
    </source>
</reference>
<dbReference type="Proteomes" id="UP000229366">
    <property type="component" value="Unassembled WGS sequence"/>
</dbReference>
<evidence type="ECO:0000256" key="1">
    <source>
        <dbReference type="SAM" id="SignalP"/>
    </source>
</evidence>
<evidence type="ECO:0000313" key="3">
    <source>
        <dbReference type="Proteomes" id="UP000229366"/>
    </source>
</evidence>
<protein>
    <submittedName>
        <fullName evidence="2">Uncharacterized protein DUF3108</fullName>
    </submittedName>
</protein>
<feature type="signal peptide" evidence="1">
    <location>
        <begin position="1"/>
        <end position="33"/>
    </location>
</feature>